<dbReference type="AlphaFoldDB" id="A0AA43QRH8"/>
<proteinExistence type="predicted"/>
<dbReference type="EMBL" id="JAPUFD010000011">
    <property type="protein sequence ID" value="MDI1490204.1"/>
    <property type="molecule type" value="Genomic_DNA"/>
</dbReference>
<organism evidence="2 3">
    <name type="scientific">Ramalina farinacea</name>
    <dbReference type="NCBI Taxonomy" id="258253"/>
    <lineage>
        <taxon>Eukaryota</taxon>
        <taxon>Fungi</taxon>
        <taxon>Dikarya</taxon>
        <taxon>Ascomycota</taxon>
        <taxon>Pezizomycotina</taxon>
        <taxon>Lecanoromycetes</taxon>
        <taxon>OSLEUM clade</taxon>
        <taxon>Lecanoromycetidae</taxon>
        <taxon>Lecanorales</taxon>
        <taxon>Lecanorineae</taxon>
        <taxon>Ramalinaceae</taxon>
        <taxon>Ramalina</taxon>
    </lineage>
</organism>
<protein>
    <submittedName>
        <fullName evidence="2">Uncharacterized protein</fullName>
    </submittedName>
</protein>
<sequence>MNQLNMPGMNPSMPGMGNMPMNNLPNGAMPRQMDDEETMETNEAKLNHWIYAYFLDKQQWDAARSLKNGSLRFEPPLGNADEEMNGVNEDSKSNINDIKRPADLPSAKGGHDAGSMLPSWFNLFWDMFEAQRGNKAASAGARQVIDHNRVQRTARDQQMYRAMSGMMPTPIDPNNMQQMLRMNGMNGDHLRQKAMQNQQQNGFRG</sequence>
<gene>
    <name evidence="2" type="ORF">OHK93_001404</name>
</gene>
<accession>A0AA43QRH8</accession>
<comment type="caution">
    <text evidence="2">The sequence shown here is derived from an EMBL/GenBank/DDBJ whole genome shotgun (WGS) entry which is preliminary data.</text>
</comment>
<evidence type="ECO:0000313" key="3">
    <source>
        <dbReference type="Proteomes" id="UP001161017"/>
    </source>
</evidence>
<name>A0AA43QRH8_9LECA</name>
<reference evidence="2" key="1">
    <citation type="journal article" date="2023" name="Genome Biol. Evol.">
        <title>First Whole Genome Sequence and Flow Cytometry Genome Size Data for the Lichen-Forming Fungus Ramalina farinacea (Ascomycota).</title>
        <authorList>
            <person name="Llewellyn T."/>
            <person name="Mian S."/>
            <person name="Hill R."/>
            <person name="Leitch I.J."/>
            <person name="Gaya E."/>
        </authorList>
    </citation>
    <scope>NUCLEOTIDE SEQUENCE</scope>
    <source>
        <strain evidence="2">LIQ254RAFAR</strain>
    </source>
</reference>
<dbReference type="Proteomes" id="UP001161017">
    <property type="component" value="Unassembled WGS sequence"/>
</dbReference>
<evidence type="ECO:0000256" key="1">
    <source>
        <dbReference type="SAM" id="MobiDB-lite"/>
    </source>
</evidence>
<evidence type="ECO:0000313" key="2">
    <source>
        <dbReference type="EMBL" id="MDI1490204.1"/>
    </source>
</evidence>
<feature type="region of interest" description="Disordered" evidence="1">
    <location>
        <begin position="74"/>
        <end position="96"/>
    </location>
</feature>
<keyword evidence="3" id="KW-1185">Reference proteome</keyword>